<dbReference type="Pfam" id="PF13444">
    <property type="entry name" value="Acetyltransf_5"/>
    <property type="match status" value="1"/>
</dbReference>
<dbReference type="Proteomes" id="UP000037600">
    <property type="component" value="Unassembled WGS sequence"/>
</dbReference>
<dbReference type="AlphaFoldDB" id="A0A0J8GPC5"/>
<gene>
    <name evidence="1" type="ORF">XM47_13370</name>
</gene>
<comment type="caution">
    <text evidence="1">The sequence shown here is derived from an EMBL/GenBank/DDBJ whole genome shotgun (WGS) entry which is preliminary data.</text>
</comment>
<dbReference type="InterPro" id="IPR022484">
    <property type="entry name" value="PEP-CTERM/exosrtase_acylTfrase"/>
</dbReference>
<dbReference type="RefSeq" id="WP_048693440.1">
    <property type="nucleotide sequence ID" value="NZ_KQ130495.1"/>
</dbReference>
<dbReference type="Gene3D" id="3.40.630.30">
    <property type="match status" value="1"/>
</dbReference>
<dbReference type="NCBIfam" id="TIGR03694">
    <property type="entry name" value="exosort_acyl"/>
    <property type="match status" value="1"/>
</dbReference>
<sequence length="277" mass="31535">MKALRKLADKPIIGPVVKAAIRYFADKEVDGISGHFSQFLTPLLATTPELKQDTYRVRHNVYCEELSFLEKHESGMEQDHFDAHSIHCAIKHKHTDAYAGTVRLVVSSSLDEKLPLEEYCPDSIDNDEVHPSDFSRDKICEISRLAIPADFRRRNADKFSGAATGAINEVSYSESELRCFPFIAVGLYMSCASIAHQRGIKHCFVMMEPRLARSLKFVGIQFKKIGPTVEYHGQRAPYYISNKMLMDSLSPGFKKLMYRIEDDIELQYKDAFKKGLM</sequence>
<evidence type="ECO:0008006" key="3">
    <source>
        <dbReference type="Google" id="ProtNLM"/>
    </source>
</evidence>
<accession>A0A0J8GPC5</accession>
<name>A0A0J8GPC5_9ALTE</name>
<dbReference type="EMBL" id="LAZL01000022">
    <property type="protein sequence ID" value="KMT64627.1"/>
    <property type="molecule type" value="Genomic_DNA"/>
</dbReference>
<dbReference type="PATRIC" id="fig|1513271.3.peg.2743"/>
<evidence type="ECO:0000313" key="2">
    <source>
        <dbReference type="Proteomes" id="UP000037600"/>
    </source>
</evidence>
<dbReference type="SUPFAM" id="SSF55729">
    <property type="entry name" value="Acyl-CoA N-acyltransferases (Nat)"/>
    <property type="match status" value="1"/>
</dbReference>
<keyword evidence="2" id="KW-1185">Reference proteome</keyword>
<organism evidence="1 2">
    <name type="scientific">Catenovulum maritimum</name>
    <dbReference type="NCBI Taxonomy" id="1513271"/>
    <lineage>
        <taxon>Bacteria</taxon>
        <taxon>Pseudomonadati</taxon>
        <taxon>Pseudomonadota</taxon>
        <taxon>Gammaproteobacteria</taxon>
        <taxon>Alteromonadales</taxon>
        <taxon>Alteromonadaceae</taxon>
        <taxon>Catenovulum</taxon>
    </lineage>
</organism>
<proteinExistence type="predicted"/>
<dbReference type="STRING" id="1513271.XM47_13370"/>
<reference evidence="1 2" key="1">
    <citation type="submission" date="2015-04" db="EMBL/GenBank/DDBJ databases">
        <title>Draft Genome Sequence of the Novel Agar-Digesting Marine Bacterium Q1.</title>
        <authorList>
            <person name="Li Y."/>
            <person name="Li D."/>
            <person name="Chen G."/>
            <person name="Du Z."/>
        </authorList>
    </citation>
    <scope>NUCLEOTIDE SEQUENCE [LARGE SCALE GENOMIC DNA]</scope>
    <source>
        <strain evidence="1 2">Q1</strain>
    </source>
</reference>
<dbReference type="OrthoDB" id="582214at2"/>
<protein>
    <recommendedName>
        <fullName evidence="3">PEP-CTERM/exosortase system-associated acyltransferase</fullName>
    </recommendedName>
</protein>
<evidence type="ECO:0000313" key="1">
    <source>
        <dbReference type="EMBL" id="KMT64627.1"/>
    </source>
</evidence>
<dbReference type="InterPro" id="IPR016181">
    <property type="entry name" value="Acyl_CoA_acyltransferase"/>
</dbReference>